<gene>
    <name evidence="1" type="ORF">H9873_06405</name>
</gene>
<comment type="caution">
    <text evidence="1">The sequence shown here is derived from an EMBL/GenBank/DDBJ whole genome shotgun (WGS) entry which is preliminary data.</text>
</comment>
<reference evidence="1" key="1">
    <citation type="journal article" date="2021" name="PeerJ">
        <title>Extensive microbial diversity within the chicken gut microbiome revealed by metagenomics and culture.</title>
        <authorList>
            <person name="Gilroy R."/>
            <person name="Ravi A."/>
            <person name="Getino M."/>
            <person name="Pursley I."/>
            <person name="Horton D.L."/>
            <person name="Alikhan N.F."/>
            <person name="Baker D."/>
            <person name="Gharbi K."/>
            <person name="Hall N."/>
            <person name="Watson M."/>
            <person name="Adriaenssens E.M."/>
            <person name="Foster-Nyarko E."/>
            <person name="Jarju S."/>
            <person name="Secka A."/>
            <person name="Antonio M."/>
            <person name="Oren A."/>
            <person name="Chaudhuri R.R."/>
            <person name="La Ragione R."/>
            <person name="Hildebrand F."/>
            <person name="Pallen M.J."/>
        </authorList>
    </citation>
    <scope>NUCLEOTIDE SEQUENCE</scope>
    <source>
        <strain evidence="1">ChiSxjej1B13-11762</strain>
    </source>
</reference>
<sequence length="97" mass="11837">GDKECVRMVFLLHKGTMEENYSLEKLIGECLKKEEPKEEEEETYDTQEHDWITEQEMGNLIMEETENMWTPVKRFLRRHKKPKWGDWDGLYIEEEEL</sequence>
<dbReference type="Proteomes" id="UP000824263">
    <property type="component" value="Unassembled WGS sequence"/>
</dbReference>
<reference evidence="1" key="2">
    <citation type="submission" date="2021-04" db="EMBL/GenBank/DDBJ databases">
        <authorList>
            <person name="Gilroy R."/>
        </authorList>
    </citation>
    <scope>NUCLEOTIDE SEQUENCE</scope>
    <source>
        <strain evidence="1">ChiSxjej1B13-11762</strain>
    </source>
</reference>
<dbReference type="EMBL" id="DXGF01000118">
    <property type="protein sequence ID" value="HIW83934.1"/>
    <property type="molecule type" value="Genomic_DNA"/>
</dbReference>
<accession>A0A9D1RAG6</accession>
<dbReference type="AlphaFoldDB" id="A0A9D1RAG6"/>
<proteinExistence type="predicted"/>
<evidence type="ECO:0000313" key="2">
    <source>
        <dbReference type="Proteomes" id="UP000824263"/>
    </source>
</evidence>
<protein>
    <submittedName>
        <fullName evidence="1">Uncharacterized protein</fullName>
    </submittedName>
</protein>
<feature type="non-terminal residue" evidence="1">
    <location>
        <position position="1"/>
    </location>
</feature>
<evidence type="ECO:0000313" key="1">
    <source>
        <dbReference type="EMBL" id="HIW83934.1"/>
    </source>
</evidence>
<name>A0A9D1RAG6_9FIRM</name>
<organism evidence="1 2">
    <name type="scientific">Candidatus Dorea gallistercoris</name>
    <dbReference type="NCBI Taxonomy" id="2838542"/>
    <lineage>
        <taxon>Bacteria</taxon>
        <taxon>Bacillati</taxon>
        <taxon>Bacillota</taxon>
        <taxon>Clostridia</taxon>
        <taxon>Lachnospirales</taxon>
        <taxon>Lachnospiraceae</taxon>
        <taxon>Dorea</taxon>
    </lineage>
</organism>